<dbReference type="Pfam" id="PF00936">
    <property type="entry name" value="BMC"/>
    <property type="match status" value="1"/>
</dbReference>
<dbReference type="CDD" id="cd07045">
    <property type="entry name" value="BMC_CcmK_like"/>
    <property type="match status" value="1"/>
</dbReference>
<dbReference type="PROSITE" id="PS51930">
    <property type="entry name" value="BMC_2"/>
    <property type="match status" value="1"/>
</dbReference>
<dbReference type="SUPFAM" id="SSF143414">
    <property type="entry name" value="CcmK-like"/>
    <property type="match status" value="1"/>
</dbReference>
<comment type="similarity">
    <text evidence="3">Belongs to the bacterial microcompartments protein family.</text>
</comment>
<evidence type="ECO:0000256" key="2">
    <source>
        <dbReference type="ARBA" id="ARBA00024446"/>
    </source>
</evidence>
<comment type="subcellular location">
    <subcellularLocation>
        <location evidence="1">Bacterial microcompartment</location>
    </subcellularLocation>
</comment>
<dbReference type="OrthoDB" id="9812608at2"/>
<dbReference type="Proteomes" id="UP000019243">
    <property type="component" value="Unassembled WGS sequence"/>
</dbReference>
<dbReference type="InterPro" id="IPR000249">
    <property type="entry name" value="BMC_dom"/>
</dbReference>
<keyword evidence="6" id="KW-1185">Reference proteome</keyword>
<name>W7CJ39_9LIST</name>
<protein>
    <submittedName>
        <fullName evidence="5">Ethanolamine utilization protein</fullName>
    </submittedName>
</protein>
<organism evidence="5 6">
    <name type="scientific">Brochothrix campestris FSL F6-1037</name>
    <dbReference type="NCBI Taxonomy" id="1265861"/>
    <lineage>
        <taxon>Bacteria</taxon>
        <taxon>Bacillati</taxon>
        <taxon>Bacillota</taxon>
        <taxon>Bacilli</taxon>
        <taxon>Bacillales</taxon>
        <taxon>Listeriaceae</taxon>
        <taxon>Brochothrix</taxon>
    </lineage>
</organism>
<dbReference type="InterPro" id="IPR050575">
    <property type="entry name" value="BMC_shell"/>
</dbReference>
<evidence type="ECO:0000313" key="6">
    <source>
        <dbReference type="Proteomes" id="UP000019243"/>
    </source>
</evidence>
<dbReference type="Gene3D" id="3.30.70.1710">
    <property type="match status" value="1"/>
</dbReference>
<gene>
    <name evidence="5" type="ORF">BCAMP_10335</name>
</gene>
<feature type="domain" description="BMC" evidence="4">
    <location>
        <begin position="5"/>
        <end position="89"/>
    </location>
</feature>
<dbReference type="InterPro" id="IPR037233">
    <property type="entry name" value="CcmK-like_sf"/>
</dbReference>
<sequence length="163" mass="17473">MENRALGLIEVRGYLGAVAAADATVKAAEVELIQAEVISGGLTTIQVMGDVGAVTAGIESGRMAAEALGCLVASHVIARLDAETQQLIVKKQPDVAKKQPDVVATTPKRVFAYDQLKQLKVEQLRKMALKNQVKRIKKGDIKFANKQTLIDALLAHNESGEDK</sequence>
<evidence type="ECO:0000313" key="5">
    <source>
        <dbReference type="EMBL" id="EUJ36987.1"/>
    </source>
</evidence>
<evidence type="ECO:0000256" key="3">
    <source>
        <dbReference type="PROSITE-ProRule" id="PRU01278"/>
    </source>
</evidence>
<dbReference type="PANTHER" id="PTHR33941">
    <property type="entry name" value="PROPANEDIOL UTILIZATION PROTEIN PDUA"/>
    <property type="match status" value="1"/>
</dbReference>
<keyword evidence="2" id="KW-1283">Bacterial microcompartment</keyword>
<dbReference type="InterPro" id="IPR044872">
    <property type="entry name" value="CcmK/CsoS1_BMC"/>
</dbReference>
<comment type="caution">
    <text evidence="5">The sequence shown here is derived from an EMBL/GenBank/DDBJ whole genome shotgun (WGS) entry which is preliminary data.</text>
</comment>
<dbReference type="STRING" id="1265861.BCAMP_10335"/>
<accession>W7CJ39</accession>
<dbReference type="EMBL" id="AODH01000044">
    <property type="protein sequence ID" value="EUJ36987.1"/>
    <property type="molecule type" value="Genomic_DNA"/>
</dbReference>
<dbReference type="PANTHER" id="PTHR33941:SF11">
    <property type="entry name" value="BACTERIAL MICROCOMPARTMENT SHELL PROTEIN PDUJ"/>
    <property type="match status" value="1"/>
</dbReference>
<dbReference type="RefSeq" id="WP_035315245.1">
    <property type="nucleotide sequence ID" value="NZ_AODH01000044.1"/>
</dbReference>
<dbReference type="GO" id="GO:0031469">
    <property type="term" value="C:bacterial microcompartment"/>
    <property type="evidence" value="ECO:0007669"/>
    <property type="project" value="UniProtKB-SubCell"/>
</dbReference>
<dbReference type="AlphaFoldDB" id="W7CJ39"/>
<proteinExistence type="inferred from homology"/>
<evidence type="ECO:0000256" key="1">
    <source>
        <dbReference type="ARBA" id="ARBA00024322"/>
    </source>
</evidence>
<reference evidence="5 6" key="1">
    <citation type="submission" date="2012-12" db="EMBL/GenBank/DDBJ databases">
        <title>Novel taxa of Listeriaceae from agricultural environments in the United States.</title>
        <authorList>
            <person name="den Bakker H.C."/>
            <person name="Allred A."/>
            <person name="Warchocki S."/>
            <person name="Wright E.M."/>
            <person name="Burrell A."/>
            <person name="Nightingale K.K."/>
            <person name="Kephart D."/>
            <person name="Wiedmann M."/>
        </authorList>
    </citation>
    <scope>NUCLEOTIDE SEQUENCE [LARGE SCALE GENOMIC DNA]</scope>
    <source>
        <strain evidence="5 6">FSL F6-1037</strain>
    </source>
</reference>
<dbReference type="SMART" id="SM00877">
    <property type="entry name" value="BMC"/>
    <property type="match status" value="1"/>
</dbReference>
<evidence type="ECO:0000259" key="4">
    <source>
        <dbReference type="PROSITE" id="PS51930"/>
    </source>
</evidence>